<feature type="chain" id="PRO_5010721593" description="Cupin 2 conserved barrel domain-containing protein" evidence="1">
    <location>
        <begin position="21"/>
        <end position="161"/>
    </location>
</feature>
<dbReference type="EMBL" id="LVXG01000008">
    <property type="protein sequence ID" value="OQP52575.1"/>
    <property type="molecule type" value="Genomic_DNA"/>
</dbReference>
<keyword evidence="1" id="KW-0732">Signal</keyword>
<organism evidence="2 3">
    <name type="scientific">Niastella yeongjuensis</name>
    <dbReference type="NCBI Taxonomy" id="354355"/>
    <lineage>
        <taxon>Bacteria</taxon>
        <taxon>Pseudomonadati</taxon>
        <taxon>Bacteroidota</taxon>
        <taxon>Chitinophagia</taxon>
        <taxon>Chitinophagales</taxon>
        <taxon>Chitinophagaceae</taxon>
        <taxon>Niastella</taxon>
    </lineage>
</organism>
<dbReference type="SUPFAM" id="SSF51182">
    <property type="entry name" value="RmlC-like cupins"/>
    <property type="match status" value="1"/>
</dbReference>
<evidence type="ECO:0000256" key="1">
    <source>
        <dbReference type="SAM" id="SignalP"/>
    </source>
</evidence>
<feature type="signal peptide" evidence="1">
    <location>
        <begin position="1"/>
        <end position="20"/>
    </location>
</feature>
<dbReference type="InterPro" id="IPR011051">
    <property type="entry name" value="RmlC_Cupin_sf"/>
</dbReference>
<proteinExistence type="predicted"/>
<gene>
    <name evidence="2" type="ORF">A4H97_24950</name>
</gene>
<keyword evidence="3" id="KW-1185">Reference proteome</keyword>
<name>A0A1V9F2U3_9BACT</name>
<dbReference type="RefSeq" id="WP_081198050.1">
    <property type="nucleotide sequence ID" value="NZ_FOCZ01000012.1"/>
</dbReference>
<dbReference type="Proteomes" id="UP000192610">
    <property type="component" value="Unassembled WGS sequence"/>
</dbReference>
<protein>
    <recommendedName>
        <fullName evidence="4">Cupin 2 conserved barrel domain-containing protein</fullName>
    </recommendedName>
</protein>
<dbReference type="STRING" id="354355.SAMN05660816_05362"/>
<sequence>MNKTALYAMAMLLVPWLSCTNNPVQNLANPPVVGTGEHARMILPPVKDTVLASGRKNIYLAGLRTKSGFFTERYIFPPGYKGMPHVHNSDLYITIISGTAHIVQEKKFDTTAPSLAYGPGSFLVIKADQPHFEWFTQECTMQVSGIGPNETFYLPEDQAKK</sequence>
<evidence type="ECO:0000313" key="3">
    <source>
        <dbReference type="Proteomes" id="UP000192610"/>
    </source>
</evidence>
<reference evidence="3" key="1">
    <citation type="submission" date="2016-04" db="EMBL/GenBank/DDBJ databases">
        <authorList>
            <person name="Chen L."/>
            <person name="Zhuang W."/>
            <person name="Wang G."/>
        </authorList>
    </citation>
    <scope>NUCLEOTIDE SEQUENCE [LARGE SCALE GENOMIC DNA]</scope>
    <source>
        <strain evidence="3">17621</strain>
    </source>
</reference>
<evidence type="ECO:0008006" key="4">
    <source>
        <dbReference type="Google" id="ProtNLM"/>
    </source>
</evidence>
<dbReference type="OrthoDB" id="7506908at2"/>
<dbReference type="Gene3D" id="2.60.120.10">
    <property type="entry name" value="Jelly Rolls"/>
    <property type="match status" value="1"/>
</dbReference>
<comment type="caution">
    <text evidence="2">The sequence shown here is derived from an EMBL/GenBank/DDBJ whole genome shotgun (WGS) entry which is preliminary data.</text>
</comment>
<dbReference type="AlphaFoldDB" id="A0A1V9F2U3"/>
<accession>A0A1V9F2U3</accession>
<dbReference type="InterPro" id="IPR014710">
    <property type="entry name" value="RmlC-like_jellyroll"/>
</dbReference>
<dbReference type="CDD" id="cd06989">
    <property type="entry name" value="cupin_DRT102"/>
    <property type="match status" value="1"/>
</dbReference>
<evidence type="ECO:0000313" key="2">
    <source>
        <dbReference type="EMBL" id="OQP52575.1"/>
    </source>
</evidence>